<keyword evidence="2" id="KW-0378">Hydrolase</keyword>
<reference evidence="2" key="1">
    <citation type="journal article" date="2021" name="PeerJ">
        <title>Extensive microbial diversity within the chicken gut microbiome revealed by metagenomics and culture.</title>
        <authorList>
            <person name="Gilroy R."/>
            <person name="Ravi A."/>
            <person name="Getino M."/>
            <person name="Pursley I."/>
            <person name="Horton D.L."/>
            <person name="Alikhan N.F."/>
            <person name="Baker D."/>
            <person name="Gharbi K."/>
            <person name="Hall N."/>
            <person name="Watson M."/>
            <person name="Adriaenssens E.M."/>
            <person name="Foster-Nyarko E."/>
            <person name="Jarju S."/>
            <person name="Secka A."/>
            <person name="Antonio M."/>
            <person name="Oren A."/>
            <person name="Chaudhuri R.R."/>
            <person name="La Ragione R."/>
            <person name="Hildebrand F."/>
            <person name="Pallen M.J."/>
        </authorList>
    </citation>
    <scope>NUCLEOTIDE SEQUENCE</scope>
    <source>
        <strain evidence="2">Gambia15-2214</strain>
    </source>
</reference>
<dbReference type="AlphaFoldDB" id="A0A9E2L259"/>
<proteinExistence type="predicted"/>
<dbReference type="PANTHER" id="PTHR43798:SF33">
    <property type="entry name" value="HYDROLASE, PUTATIVE (AFU_ORTHOLOGUE AFUA_2G14860)-RELATED"/>
    <property type="match status" value="1"/>
</dbReference>
<dbReference type="InterPro" id="IPR050266">
    <property type="entry name" value="AB_hydrolase_sf"/>
</dbReference>
<sequence length="206" mass="23169">MKYIFLHGLGQGYQMWNPVLSYLGKNYDVESLDLYEWFSGKQISWLGLYSSFEAYCNNVEGPIVLCGLSLGGMLALQYTLHHPEKVVSLVLIGVQVTMPKLLLKIQNIIFSCMPNSAFKSLGVSKKQIITLTKSMMNLDFCDELEKIRCRTLAIVGTKDKANKKAFLCIREKIQNCAGCIIPVAGHEVNRDSPEVLAETLKMFFES</sequence>
<dbReference type="EMBL" id="JAHLFV010000110">
    <property type="protein sequence ID" value="MBU3849825.1"/>
    <property type="molecule type" value="Genomic_DNA"/>
</dbReference>
<comment type="caution">
    <text evidence="2">The sequence shown here is derived from an EMBL/GenBank/DDBJ whole genome shotgun (WGS) entry which is preliminary data.</text>
</comment>
<evidence type="ECO:0000313" key="3">
    <source>
        <dbReference type="Proteomes" id="UP000823914"/>
    </source>
</evidence>
<evidence type="ECO:0000259" key="1">
    <source>
        <dbReference type="Pfam" id="PF12697"/>
    </source>
</evidence>
<gene>
    <name evidence="2" type="ORF">IAA16_04590</name>
</gene>
<dbReference type="Gene3D" id="3.40.50.1820">
    <property type="entry name" value="alpha/beta hydrolase"/>
    <property type="match status" value="2"/>
</dbReference>
<dbReference type="GO" id="GO:0016787">
    <property type="term" value="F:hydrolase activity"/>
    <property type="evidence" value="ECO:0007669"/>
    <property type="project" value="UniProtKB-KW"/>
</dbReference>
<dbReference type="Proteomes" id="UP000823914">
    <property type="component" value="Unassembled WGS sequence"/>
</dbReference>
<organism evidence="2 3">
    <name type="scientific">Candidatus Treponema excrementipullorum</name>
    <dbReference type="NCBI Taxonomy" id="2838768"/>
    <lineage>
        <taxon>Bacteria</taxon>
        <taxon>Pseudomonadati</taxon>
        <taxon>Spirochaetota</taxon>
        <taxon>Spirochaetia</taxon>
        <taxon>Spirochaetales</taxon>
        <taxon>Treponemataceae</taxon>
        <taxon>Treponema</taxon>
    </lineage>
</organism>
<feature type="domain" description="AB hydrolase-1" evidence="1">
    <location>
        <begin position="4"/>
        <end position="94"/>
    </location>
</feature>
<dbReference type="GO" id="GO:0016020">
    <property type="term" value="C:membrane"/>
    <property type="evidence" value="ECO:0007669"/>
    <property type="project" value="TreeGrafter"/>
</dbReference>
<accession>A0A9E2L259</accession>
<dbReference type="PANTHER" id="PTHR43798">
    <property type="entry name" value="MONOACYLGLYCEROL LIPASE"/>
    <property type="match status" value="1"/>
</dbReference>
<protein>
    <submittedName>
        <fullName evidence="2">Alpha/beta hydrolase</fullName>
    </submittedName>
</protein>
<evidence type="ECO:0000313" key="2">
    <source>
        <dbReference type="EMBL" id="MBU3849825.1"/>
    </source>
</evidence>
<name>A0A9E2L259_9SPIR</name>
<dbReference type="InterPro" id="IPR029058">
    <property type="entry name" value="AB_hydrolase_fold"/>
</dbReference>
<reference evidence="2" key="2">
    <citation type="submission" date="2021-04" db="EMBL/GenBank/DDBJ databases">
        <authorList>
            <person name="Gilroy R."/>
        </authorList>
    </citation>
    <scope>NUCLEOTIDE SEQUENCE</scope>
    <source>
        <strain evidence="2">Gambia15-2214</strain>
    </source>
</reference>
<dbReference type="InterPro" id="IPR000073">
    <property type="entry name" value="AB_hydrolase_1"/>
</dbReference>
<dbReference type="Pfam" id="PF12697">
    <property type="entry name" value="Abhydrolase_6"/>
    <property type="match status" value="1"/>
</dbReference>
<dbReference type="SUPFAM" id="SSF53474">
    <property type="entry name" value="alpha/beta-Hydrolases"/>
    <property type="match status" value="1"/>
</dbReference>